<dbReference type="EMBL" id="NBWC01000023">
    <property type="protein sequence ID" value="ORL63216.1"/>
    <property type="molecule type" value="Genomic_DNA"/>
</dbReference>
<evidence type="ECO:0000259" key="7">
    <source>
        <dbReference type="PROSITE" id="PS51007"/>
    </source>
</evidence>
<dbReference type="GO" id="GO:0020037">
    <property type="term" value="F:heme binding"/>
    <property type="evidence" value="ECO:0007669"/>
    <property type="project" value="InterPro"/>
</dbReference>
<evidence type="ECO:0000313" key="8">
    <source>
        <dbReference type="EMBL" id="ORL63216.1"/>
    </source>
</evidence>
<dbReference type="PANTHER" id="PTHR33751">
    <property type="entry name" value="CBB3-TYPE CYTOCHROME C OXIDASE SUBUNIT FIXP"/>
    <property type="match status" value="1"/>
</dbReference>
<keyword evidence="2 6" id="KW-0349">Heme</keyword>
<accession>A0A1X0ZUH2</accession>
<gene>
    <name evidence="8" type="ORF">B7H17_15990</name>
</gene>
<feature type="domain" description="Cytochrome c" evidence="7">
    <location>
        <begin position="136"/>
        <end position="217"/>
    </location>
</feature>
<dbReference type="GO" id="GO:0046872">
    <property type="term" value="F:metal ion binding"/>
    <property type="evidence" value="ECO:0007669"/>
    <property type="project" value="UniProtKB-KW"/>
</dbReference>
<comment type="caution">
    <text evidence="8">The sequence shown here is derived from an EMBL/GenBank/DDBJ whole genome shotgun (WGS) entry which is preliminary data.</text>
</comment>
<dbReference type="GO" id="GO:0009055">
    <property type="term" value="F:electron transfer activity"/>
    <property type="evidence" value="ECO:0007669"/>
    <property type="project" value="InterPro"/>
</dbReference>
<dbReference type="InterPro" id="IPR009056">
    <property type="entry name" value="Cyt_c-like_dom"/>
</dbReference>
<dbReference type="InterPro" id="IPR050597">
    <property type="entry name" value="Cytochrome_c_Oxidase_Subunit"/>
</dbReference>
<dbReference type="InterPro" id="IPR036909">
    <property type="entry name" value="Cyt_c-like_dom_sf"/>
</dbReference>
<organism evidence="8 9">
    <name type="scientific">Pseudomonas putida</name>
    <name type="common">Arthrobacter siderocapsulatus</name>
    <dbReference type="NCBI Taxonomy" id="303"/>
    <lineage>
        <taxon>Bacteria</taxon>
        <taxon>Pseudomonadati</taxon>
        <taxon>Pseudomonadota</taxon>
        <taxon>Gammaproteobacteria</taxon>
        <taxon>Pseudomonadales</taxon>
        <taxon>Pseudomonadaceae</taxon>
        <taxon>Pseudomonas</taxon>
    </lineage>
</organism>
<dbReference type="OrthoDB" id="9773456at2"/>
<dbReference type="Pfam" id="PF00034">
    <property type="entry name" value="Cytochrom_C"/>
    <property type="match status" value="2"/>
</dbReference>
<keyword evidence="3 6" id="KW-0479">Metal-binding</keyword>
<feature type="domain" description="Cytochrome c" evidence="7">
    <location>
        <begin position="19"/>
        <end position="124"/>
    </location>
</feature>
<reference evidence="8 9" key="1">
    <citation type="submission" date="2017-04" db="EMBL/GenBank/DDBJ databases">
        <title>Presence of VIM-2 positive Pseudomonas species in chickens and their surrounding environment.</title>
        <authorList>
            <person name="Zhang R."/>
        </authorList>
    </citation>
    <scope>NUCLEOTIDE SEQUENCE [LARGE SCALE GENOMIC DNA]</scope>
    <source>
        <strain evidence="8 9">DZ-C18</strain>
    </source>
</reference>
<evidence type="ECO:0000256" key="1">
    <source>
        <dbReference type="ARBA" id="ARBA00022448"/>
    </source>
</evidence>
<sequence>MKRALSIGVAVGVAGLVLVAVITGPQLLAGYRFMNALDRHYTRYDANVGTWPQPQDTCSACHGSSGQSQNEQYPSLAGQQANYLQAQLQAFAEGKRHSAQMEPLAASLTEEQIVSLAQYFSRQTLHSTDNPTANEQLSATGQASAAARGCSACHGSDFMGGAAGPRLAGQGKAYLRSQLLAFKQGTRTDPSGAMNATASLLSPAEVQALAHYLADLTPAER</sequence>
<evidence type="ECO:0000256" key="2">
    <source>
        <dbReference type="ARBA" id="ARBA00022617"/>
    </source>
</evidence>
<dbReference type="Gene3D" id="1.10.760.10">
    <property type="entry name" value="Cytochrome c-like domain"/>
    <property type="match status" value="2"/>
</dbReference>
<evidence type="ECO:0000256" key="3">
    <source>
        <dbReference type="ARBA" id="ARBA00022723"/>
    </source>
</evidence>
<dbReference type="Proteomes" id="UP000193675">
    <property type="component" value="Unassembled WGS sequence"/>
</dbReference>
<dbReference type="AlphaFoldDB" id="A0A1X0ZUH2"/>
<name>A0A1X0ZUH2_PSEPU</name>
<protein>
    <submittedName>
        <fullName evidence="8">Cytochrome C</fullName>
    </submittedName>
</protein>
<evidence type="ECO:0000256" key="4">
    <source>
        <dbReference type="ARBA" id="ARBA00022982"/>
    </source>
</evidence>
<dbReference type="PROSITE" id="PS51007">
    <property type="entry name" value="CYTC"/>
    <property type="match status" value="2"/>
</dbReference>
<keyword evidence="1" id="KW-0813">Transport</keyword>
<keyword evidence="5 6" id="KW-0408">Iron</keyword>
<proteinExistence type="predicted"/>
<evidence type="ECO:0000256" key="5">
    <source>
        <dbReference type="ARBA" id="ARBA00023004"/>
    </source>
</evidence>
<evidence type="ECO:0000256" key="6">
    <source>
        <dbReference type="PROSITE-ProRule" id="PRU00433"/>
    </source>
</evidence>
<dbReference type="SUPFAM" id="SSF46626">
    <property type="entry name" value="Cytochrome c"/>
    <property type="match status" value="2"/>
</dbReference>
<dbReference type="PANTHER" id="PTHR33751:SF9">
    <property type="entry name" value="CYTOCHROME C4"/>
    <property type="match status" value="1"/>
</dbReference>
<evidence type="ECO:0000313" key="9">
    <source>
        <dbReference type="Proteomes" id="UP000193675"/>
    </source>
</evidence>
<keyword evidence="4" id="KW-0249">Electron transport</keyword>